<organism evidence="2 3">
    <name type="scientific">uncultured phage cr18_1</name>
    <dbReference type="NCBI Taxonomy" id="2986407"/>
    <lineage>
        <taxon>Viruses</taxon>
        <taxon>Duplodnaviria</taxon>
        <taxon>Heunggongvirae</taxon>
        <taxon>Uroviricota</taxon>
        <taxon>Caudoviricetes</taxon>
        <taxon>Crassvirales</taxon>
        <taxon>Steigviridae</taxon>
        <taxon>Asinivirinae</taxon>
        <taxon>Lebriduvirus</taxon>
        <taxon>Lebriduvirus gastrointestinalis</taxon>
    </lineage>
</organism>
<dbReference type="GeneID" id="75692003"/>
<dbReference type="RefSeq" id="YP_010359690.1">
    <property type="nucleotide sequence ID" value="NC_062775.1"/>
</dbReference>
<sequence length="83" mass="9404">MENIRFTAVFEDSETASELECNEDGKICDTIDRTFPIEEALVPPLIELVVKELRQAEYTPADEKNNANDDLDNVAMTANRQSR</sequence>
<protein>
    <submittedName>
        <fullName evidence="2">Uncharacterized protein</fullName>
    </submittedName>
</protein>
<name>A0AAE7V484_9CAUD</name>
<gene>
    <name evidence="2" type="primary">gp_22783</name>
</gene>
<dbReference type="Proteomes" id="UP000827799">
    <property type="component" value="Segment"/>
</dbReference>
<accession>A0AAE7V484</accession>
<dbReference type="InterPro" id="IPR057878">
    <property type="entry name" value="CrAss_Ring_2"/>
</dbReference>
<reference evidence="2 3" key="1">
    <citation type="submission" date="2021-04" db="EMBL/GenBank/DDBJ databases">
        <authorList>
            <person name="Shkoporov A.N."/>
            <person name="Stockdale S.R."/>
            <person name="Guerin E."/>
            <person name="Ross R.P."/>
            <person name="Hill C."/>
        </authorList>
    </citation>
    <scope>NUCLEOTIDE SEQUENCE [LARGE SCALE GENOMIC DNA]</scope>
    <source>
        <strain evidence="3">cr18_1</strain>
    </source>
</reference>
<feature type="compositionally biased region" description="Basic and acidic residues" evidence="1">
    <location>
        <begin position="58"/>
        <end position="67"/>
    </location>
</feature>
<dbReference type="Pfam" id="PF25702">
    <property type="entry name" value="CrAss_Ring_2"/>
    <property type="match status" value="1"/>
</dbReference>
<evidence type="ECO:0000313" key="2">
    <source>
        <dbReference type="EMBL" id="QWM90118.1"/>
    </source>
</evidence>
<dbReference type="EMBL" id="MZ130485">
    <property type="protein sequence ID" value="QWM90118.1"/>
    <property type="molecule type" value="Genomic_DNA"/>
</dbReference>
<feature type="region of interest" description="Disordered" evidence="1">
    <location>
        <begin position="58"/>
        <end position="83"/>
    </location>
</feature>
<evidence type="ECO:0000313" key="3">
    <source>
        <dbReference type="Proteomes" id="UP000827799"/>
    </source>
</evidence>
<evidence type="ECO:0000256" key="1">
    <source>
        <dbReference type="SAM" id="MobiDB-lite"/>
    </source>
</evidence>
<dbReference type="KEGG" id="vg:75692003"/>
<keyword evidence="3" id="KW-1185">Reference proteome</keyword>
<proteinExistence type="predicted"/>